<evidence type="ECO:0000313" key="1">
    <source>
        <dbReference type="EMBL" id="CDI70147.1"/>
    </source>
</evidence>
<name>U6FVH4_ECHGR</name>
<proteinExistence type="predicted"/>
<protein>
    <submittedName>
        <fullName evidence="1 3">Uncharacterized protein</fullName>
    </submittedName>
</protein>
<evidence type="ECO:0000313" key="3">
    <source>
        <dbReference type="WBParaSite" id="EgrG_002066200"/>
    </source>
</evidence>
<sequence>MPHHALMDDSEDYEAVERLLHGNESSHHLNWFFYITLAQAVHHNHYLRSRQSGTRLPLSTPTIYDYGIPENDSLANTELHFRSEGNRYPPISSTCMTSVNIDGSDLAEGEGGSVTSSSHPSYSHLPLTPFHNNRQCSSSTHRINFGVKVITGVISASKPSYHHRPRMSHLPHADP</sequence>
<evidence type="ECO:0000313" key="2">
    <source>
        <dbReference type="Proteomes" id="UP000492820"/>
    </source>
</evidence>
<reference evidence="1 2" key="1">
    <citation type="journal article" date="2013" name="Nature">
        <title>The genomes of four tapeworm species reveal adaptations to parasitism.</title>
        <authorList>
            <person name="Tsai I.J."/>
            <person name="Zarowiecki M."/>
            <person name="Holroyd N."/>
            <person name="Garciarrubio A."/>
            <person name="Sanchez-Flores A."/>
            <person name="Brooks K.L."/>
            <person name="Tracey A."/>
            <person name="Bobes R.J."/>
            <person name="Fragoso G."/>
            <person name="Sciutto E."/>
            <person name="Aslett M."/>
            <person name="Beasley H."/>
            <person name="Bennett H.M."/>
            <person name="Cai J."/>
            <person name="Camicia F."/>
            <person name="Clark R."/>
            <person name="Cucher M."/>
            <person name="De Silva N."/>
            <person name="Day T.A."/>
            <person name="Deplazes P."/>
            <person name="Estrada K."/>
            <person name="Fernandez C."/>
            <person name="Holland P.W."/>
            <person name="Hou J."/>
            <person name="Hu S."/>
            <person name="Huckvale T."/>
            <person name="Hung S.S."/>
            <person name="Kamenetzky L."/>
            <person name="Keane J.A."/>
            <person name="Kiss F."/>
            <person name="Koziol U."/>
            <person name="Lambert O."/>
            <person name="Liu K."/>
            <person name="Luo X."/>
            <person name="Luo Y."/>
            <person name="Macchiaroli N."/>
            <person name="Nichol S."/>
            <person name="Paps J."/>
            <person name="Parkinson J."/>
            <person name="Pouchkina-Stantcheva N."/>
            <person name="Riddiford N."/>
            <person name="Rosenzvit M."/>
            <person name="Salinas G."/>
            <person name="Wasmuth J.D."/>
            <person name="Zamanian M."/>
            <person name="Zheng Y."/>
            <person name="Cai X."/>
            <person name="Soberon X."/>
            <person name="Olson P.D."/>
            <person name="Laclette J.P."/>
            <person name="Brehm K."/>
            <person name="Berriman M."/>
            <person name="Garciarrubio A."/>
            <person name="Bobes R.J."/>
            <person name="Fragoso G."/>
            <person name="Sanchez-Flores A."/>
            <person name="Estrada K."/>
            <person name="Cevallos M.A."/>
            <person name="Morett E."/>
            <person name="Gonzalez V."/>
            <person name="Portillo T."/>
            <person name="Ochoa-Leyva A."/>
            <person name="Jose M.V."/>
            <person name="Sciutto E."/>
            <person name="Landa A."/>
            <person name="Jimenez L."/>
            <person name="Valdes V."/>
            <person name="Carrero J.C."/>
            <person name="Larralde C."/>
            <person name="Morales-Montor J."/>
            <person name="Limon-Lason J."/>
            <person name="Soberon X."/>
            <person name="Laclette J.P."/>
        </authorList>
    </citation>
    <scope>NUCLEOTIDE SEQUENCE [LARGE SCALE GENOMIC DNA]</scope>
</reference>
<organism evidence="1">
    <name type="scientific">Echinococcus granulosus</name>
    <name type="common">Hydatid tapeworm</name>
    <dbReference type="NCBI Taxonomy" id="6210"/>
    <lineage>
        <taxon>Eukaryota</taxon>
        <taxon>Metazoa</taxon>
        <taxon>Spiralia</taxon>
        <taxon>Lophotrochozoa</taxon>
        <taxon>Platyhelminthes</taxon>
        <taxon>Cestoda</taxon>
        <taxon>Eucestoda</taxon>
        <taxon>Cyclophyllidea</taxon>
        <taxon>Taeniidae</taxon>
        <taxon>Echinococcus</taxon>
        <taxon>Echinococcus granulosus group</taxon>
    </lineage>
</organism>
<reference evidence="3" key="2">
    <citation type="submission" date="2020-10" db="UniProtKB">
        <authorList>
            <consortium name="WormBaseParasite"/>
        </authorList>
    </citation>
    <scope>IDENTIFICATION</scope>
</reference>
<dbReference type="WBParaSite" id="EgrG_002066200">
    <property type="protein sequence ID" value="EgrG_002066200"/>
    <property type="gene ID" value="EgrG_002066200"/>
</dbReference>
<accession>U6FVH4</accession>
<gene>
    <name evidence="1" type="ORF">EgrG_002066200</name>
</gene>
<dbReference type="Proteomes" id="UP000492820">
    <property type="component" value="Unassembled WGS sequence"/>
</dbReference>
<dbReference type="EMBL" id="CBLN010003758">
    <property type="protein sequence ID" value="CDI70147.1"/>
    <property type="molecule type" value="Genomic_DNA"/>
</dbReference>
<dbReference type="AlphaFoldDB" id="U6FVH4"/>